<gene>
    <name evidence="4" type="ORF">ONB1V03_LOCUS2374</name>
</gene>
<dbReference type="Proteomes" id="UP000728032">
    <property type="component" value="Unassembled WGS sequence"/>
</dbReference>
<proteinExistence type="predicted"/>
<keyword evidence="1" id="KW-1133">Transmembrane helix</keyword>
<reference evidence="4" key="1">
    <citation type="submission" date="2020-11" db="EMBL/GenBank/DDBJ databases">
        <authorList>
            <person name="Tran Van P."/>
        </authorList>
    </citation>
    <scope>NUCLEOTIDE SEQUENCE</scope>
</reference>
<organism evidence="4">
    <name type="scientific">Oppiella nova</name>
    <dbReference type="NCBI Taxonomy" id="334625"/>
    <lineage>
        <taxon>Eukaryota</taxon>
        <taxon>Metazoa</taxon>
        <taxon>Ecdysozoa</taxon>
        <taxon>Arthropoda</taxon>
        <taxon>Chelicerata</taxon>
        <taxon>Arachnida</taxon>
        <taxon>Acari</taxon>
        <taxon>Acariformes</taxon>
        <taxon>Sarcoptiformes</taxon>
        <taxon>Oribatida</taxon>
        <taxon>Brachypylina</taxon>
        <taxon>Oppioidea</taxon>
        <taxon>Oppiidae</taxon>
        <taxon>Oppiella</taxon>
    </lineage>
</organism>
<dbReference type="InterPro" id="IPR000742">
    <property type="entry name" value="EGF"/>
</dbReference>
<evidence type="ECO:0000256" key="1">
    <source>
        <dbReference type="SAM" id="Phobius"/>
    </source>
</evidence>
<protein>
    <recommendedName>
        <fullName evidence="2 3">EGF-like domain-containing protein</fullName>
    </recommendedName>
</protein>
<dbReference type="PROSITE" id="PS00022">
    <property type="entry name" value="EGF_1"/>
    <property type="match status" value="1"/>
</dbReference>
<dbReference type="EMBL" id="OC915361">
    <property type="protein sequence ID" value="CAD7640079.1"/>
    <property type="molecule type" value="Genomic_DNA"/>
</dbReference>
<evidence type="ECO:0000313" key="5">
    <source>
        <dbReference type="Proteomes" id="UP000728032"/>
    </source>
</evidence>
<dbReference type="PROSITE" id="PS01186">
    <property type="entry name" value="EGF_2"/>
    <property type="match status" value="1"/>
</dbReference>
<keyword evidence="1" id="KW-0472">Membrane</keyword>
<keyword evidence="5" id="KW-1185">Reference proteome</keyword>
<dbReference type="AlphaFoldDB" id="A0A7R9LE95"/>
<sequence>MHRNPGHINVADKNLDTNNVCPDGLDETVTDVIRCKCEGIYKLDPATNTCVLKPVCSEGAPGYIDCKSRNAYCYYEKVDGTNNELEYNCTCRDGTEEISDGSHRCVNKCDIDYDDNGITGNVKCRSRNALGCNPLRLIEIATVDYCDCDIGYTWDSKDKMCLVAAKSGTFTLTFKPITKMDEGLEKVKNVFTIDDRAQLNAMFKYVGISGSFQTEYNSAVKQNQIVRDAISVEYRNRTAANFITNQLSKFLVTDVDNAMVTQCELVQSESYGCESNKSVCDLWSDCIPDTDPSLYKCVCNPAYFTATGSQEVPTSDNTKSIYKEKCASTLCDDCHKISDAQCIQALPVYDTDKQTWTANVSCACEDQFKIEGHKCVGVCDGIQCNEGKSAVACKCNEGWYGDNCDKKISVSDEPALGGWIAGVSVLAVVCIMLVVVAFIFYKKYVDQYMSKKVKHRDNNSVQQMNDYSNTSYRVGQHNGNNNDGFNRD</sequence>
<feature type="transmembrane region" description="Helical" evidence="1">
    <location>
        <begin position="416"/>
        <end position="441"/>
    </location>
</feature>
<accession>A0A7R9LE95</accession>
<name>A0A7R9LE95_9ACAR</name>
<keyword evidence="1" id="KW-0812">Transmembrane</keyword>
<feature type="domain" description="EGF-like" evidence="2 3">
    <location>
        <begin position="393"/>
        <end position="404"/>
    </location>
</feature>
<evidence type="ECO:0000313" key="4">
    <source>
        <dbReference type="EMBL" id="CAD7640079.1"/>
    </source>
</evidence>
<dbReference type="EMBL" id="CAJPVJ010000536">
    <property type="protein sequence ID" value="CAG2162785.1"/>
    <property type="molecule type" value="Genomic_DNA"/>
</dbReference>
<evidence type="ECO:0000259" key="2">
    <source>
        <dbReference type="PROSITE" id="PS00022"/>
    </source>
</evidence>
<evidence type="ECO:0000259" key="3">
    <source>
        <dbReference type="PROSITE" id="PS01186"/>
    </source>
</evidence>